<evidence type="ECO:0000313" key="3">
    <source>
        <dbReference type="EMBL" id="KAA8643180.1"/>
    </source>
</evidence>
<dbReference type="RefSeq" id="XP_033422542.1">
    <property type="nucleotide sequence ID" value="XM_033574524.1"/>
</dbReference>
<sequence>MQLSPTAASFTPTGVSVTVANGSQSRIMADANTFPNIRYPTTNPDTDFNASRNSHINVTEQAITVREAFAKVENTRNGVSSGALLDKFDVERRSRALVIENVPTNLTYMSLAGFFNRREFGTLKGPVLTELSSMGKVYVSFTDSREAKKAIEKVHLLRPEWHVFPLTAREYVQHSEPSLLSQTSDYEGQLLITVYYNSRNSNLNQQTVARSLEMLAMTFGDIKMFTLVPTRQENICQFHLEFFNTRDAENVMVTLNKTSVDAIVDETSHGKYDFMYLRIGEGSRAVSPTLIHHHRELTMANKDFANNCNVGYAFINFEDPIDIIDFVNVRAGRTCDKVAEVSYASKDCLVQKFRNSSVMLEHPSFRPKIFHTGAGPLAGTEDRFPGPDNPSKMRRSIENAEHVYLLRVLGNNTVTNNAGVVHSMIVELLPPRGKLYTFGPLLLDTLRVLAIAPEVLPALTLG</sequence>
<dbReference type="AlphaFoldDB" id="A0A5M9MCL1"/>
<dbReference type="Pfam" id="PF00076">
    <property type="entry name" value="RRM_1"/>
    <property type="match status" value="1"/>
</dbReference>
<comment type="caution">
    <text evidence="3">The sequence shown here is derived from an EMBL/GenBank/DDBJ whole genome shotgun (WGS) entry which is preliminary data.</text>
</comment>
<organism evidence="3 4">
    <name type="scientific">Aspergillus tanneri</name>
    <dbReference type="NCBI Taxonomy" id="1220188"/>
    <lineage>
        <taxon>Eukaryota</taxon>
        <taxon>Fungi</taxon>
        <taxon>Dikarya</taxon>
        <taxon>Ascomycota</taxon>
        <taxon>Pezizomycotina</taxon>
        <taxon>Eurotiomycetes</taxon>
        <taxon>Eurotiomycetidae</taxon>
        <taxon>Eurotiales</taxon>
        <taxon>Aspergillaceae</taxon>
        <taxon>Aspergillus</taxon>
        <taxon>Aspergillus subgen. Circumdati</taxon>
    </lineage>
</organism>
<dbReference type="PROSITE" id="PS50102">
    <property type="entry name" value="RRM"/>
    <property type="match status" value="1"/>
</dbReference>
<name>A0A5M9MCL1_9EURO</name>
<dbReference type="GO" id="GO:0003723">
    <property type="term" value="F:RNA binding"/>
    <property type="evidence" value="ECO:0007669"/>
    <property type="project" value="UniProtKB-UniRule"/>
</dbReference>
<dbReference type="InterPro" id="IPR035979">
    <property type="entry name" value="RBD_domain_sf"/>
</dbReference>
<feature type="domain" description="RRM" evidence="2">
    <location>
        <begin position="95"/>
        <end position="155"/>
    </location>
</feature>
<keyword evidence="1" id="KW-0694">RNA-binding</keyword>
<evidence type="ECO:0000313" key="4">
    <source>
        <dbReference type="Proteomes" id="UP000324241"/>
    </source>
</evidence>
<dbReference type="GeneID" id="54332644"/>
<dbReference type="SUPFAM" id="SSF54928">
    <property type="entry name" value="RNA-binding domain, RBD"/>
    <property type="match status" value="1"/>
</dbReference>
<evidence type="ECO:0000259" key="2">
    <source>
        <dbReference type="PROSITE" id="PS50102"/>
    </source>
</evidence>
<proteinExistence type="predicted"/>
<dbReference type="Proteomes" id="UP000324241">
    <property type="component" value="Unassembled WGS sequence"/>
</dbReference>
<dbReference type="InterPro" id="IPR007201">
    <property type="entry name" value="Mei2-like_Rrm_C"/>
</dbReference>
<dbReference type="Pfam" id="PF04059">
    <property type="entry name" value="RRM_2"/>
    <property type="match status" value="1"/>
</dbReference>
<reference evidence="3 4" key="1">
    <citation type="submission" date="2019-08" db="EMBL/GenBank/DDBJ databases">
        <title>The genome sequence of a newly discovered highly antifungal drug resistant Aspergillus species, Aspergillus tanneri NIH 1004.</title>
        <authorList>
            <person name="Mounaud S."/>
            <person name="Singh I."/>
            <person name="Joardar V."/>
            <person name="Pakala S."/>
            <person name="Pakala S."/>
            <person name="Venepally P."/>
            <person name="Chung J.K."/>
            <person name="Losada L."/>
            <person name="Nierman W.C."/>
        </authorList>
    </citation>
    <scope>NUCLEOTIDE SEQUENCE [LARGE SCALE GENOMIC DNA]</scope>
    <source>
        <strain evidence="3 4">NIH1004</strain>
    </source>
</reference>
<protein>
    <recommendedName>
        <fullName evidence="2">RRM domain-containing protein</fullName>
    </recommendedName>
</protein>
<dbReference type="EMBL" id="QUQM01000005">
    <property type="protein sequence ID" value="KAA8643180.1"/>
    <property type="molecule type" value="Genomic_DNA"/>
</dbReference>
<dbReference type="VEuPathDB" id="FungiDB:EYZ11_009953"/>
<dbReference type="VEuPathDB" id="FungiDB:EYZ11_009947"/>
<evidence type="ECO:0000256" key="1">
    <source>
        <dbReference type="PROSITE-ProRule" id="PRU00176"/>
    </source>
</evidence>
<dbReference type="InterPro" id="IPR000504">
    <property type="entry name" value="RRM_dom"/>
</dbReference>
<dbReference type="OrthoDB" id="417481at2759"/>
<gene>
    <name evidence="3" type="ORF">ATNIH1004_009942</name>
</gene>
<accession>A0A5M9MCL1</accession>